<sequence length="268" mass="31381">MIKKDKGVHLLVIAPHRDDETLGCGEFIFDIQSQGHFVWVAFLTSGTSPEGKLNHNGHVQLRRREARRALKFLGVPSHRNIFFPLLTRNTYRKIPFLFAQLSKHVKKIEPQFILAPAFEGGHPDHDVASFLAHLLKQHHPNVVVLEYALYNWKKGARKCKEFLEKDGFITWHPSKEAKKAKARALNQYRTQQHILSLEKRTFVERFRPQPEHDYSRPPAHQKALYERWASGVRQQDVISHISAFEQQFAKKKPKKKHTKKLWHSLVFR</sequence>
<dbReference type="GO" id="GO:0016811">
    <property type="term" value="F:hydrolase activity, acting on carbon-nitrogen (but not peptide) bonds, in linear amides"/>
    <property type="evidence" value="ECO:0007669"/>
    <property type="project" value="TreeGrafter"/>
</dbReference>
<reference evidence="1" key="2">
    <citation type="submission" date="2021-05" db="EMBL/GenBank/DDBJ databases">
        <title>Protein family content uncovers lineage relationships and bacterial pathway maintenance mechanisms in DPANN archaea.</title>
        <authorList>
            <person name="Castelle C.J."/>
            <person name="Meheust R."/>
            <person name="Jaffe A.L."/>
            <person name="Seitz K."/>
            <person name="Gong X."/>
            <person name="Baker B.J."/>
            <person name="Banfield J.F."/>
        </authorList>
    </citation>
    <scope>NUCLEOTIDE SEQUENCE</scope>
    <source>
        <strain evidence="1">RIFCSPLOWO2_01_FULL_AR10_48_17</strain>
    </source>
</reference>
<comment type="caution">
    <text evidence="1">The sequence shown here is derived from an EMBL/GenBank/DDBJ whole genome shotgun (WGS) entry which is preliminary data.</text>
</comment>
<organism evidence="1 2">
    <name type="scientific">Candidatus Iainarchaeum sp</name>
    <dbReference type="NCBI Taxonomy" id="3101447"/>
    <lineage>
        <taxon>Archaea</taxon>
        <taxon>Candidatus Iainarchaeota</taxon>
        <taxon>Candidatus Iainarchaeia</taxon>
        <taxon>Candidatus Iainarchaeales</taxon>
        <taxon>Candidatus Iainarchaeaceae</taxon>
        <taxon>Candidatus Iainarchaeum</taxon>
    </lineage>
</organism>
<evidence type="ECO:0000313" key="2">
    <source>
        <dbReference type="Proteomes" id="UP000675968"/>
    </source>
</evidence>
<accession>A0A8T4L3N1</accession>
<dbReference type="Proteomes" id="UP000675968">
    <property type="component" value="Unassembled WGS sequence"/>
</dbReference>
<reference evidence="1" key="1">
    <citation type="submission" date="2021-03" db="EMBL/GenBank/DDBJ databases">
        <authorList>
            <person name="Jaffe A."/>
        </authorList>
    </citation>
    <scope>NUCLEOTIDE SEQUENCE</scope>
    <source>
        <strain evidence="1">RIFCSPLOWO2_01_FULL_AR10_48_17</strain>
    </source>
</reference>
<evidence type="ECO:0000313" key="1">
    <source>
        <dbReference type="EMBL" id="MBS3061943.1"/>
    </source>
</evidence>
<gene>
    <name evidence="1" type="ORF">J4215_05160</name>
</gene>
<dbReference type="SUPFAM" id="SSF102588">
    <property type="entry name" value="LmbE-like"/>
    <property type="match status" value="1"/>
</dbReference>
<dbReference type="Pfam" id="PF02585">
    <property type="entry name" value="PIG-L"/>
    <property type="match status" value="1"/>
</dbReference>
<dbReference type="EMBL" id="JAGVWC010000011">
    <property type="protein sequence ID" value="MBS3061943.1"/>
    <property type="molecule type" value="Genomic_DNA"/>
</dbReference>
<proteinExistence type="predicted"/>
<dbReference type="PANTHER" id="PTHR12993">
    <property type="entry name" value="N-ACETYLGLUCOSAMINYL-PHOSPHATIDYLINOSITOL DE-N-ACETYLASE-RELATED"/>
    <property type="match status" value="1"/>
</dbReference>
<dbReference type="Gene3D" id="3.40.50.10320">
    <property type="entry name" value="LmbE-like"/>
    <property type="match status" value="1"/>
</dbReference>
<protein>
    <submittedName>
        <fullName evidence="1">PIG-L family deacetylase</fullName>
    </submittedName>
</protein>
<dbReference type="PANTHER" id="PTHR12993:SF29">
    <property type="entry name" value="BLR3841 PROTEIN"/>
    <property type="match status" value="1"/>
</dbReference>
<dbReference type="InterPro" id="IPR003737">
    <property type="entry name" value="GlcNAc_PI_deacetylase-related"/>
</dbReference>
<dbReference type="InterPro" id="IPR024078">
    <property type="entry name" value="LmbE-like_dom_sf"/>
</dbReference>
<name>A0A8T4L3N1_9ARCH</name>
<dbReference type="AlphaFoldDB" id="A0A8T4L3N1"/>